<reference evidence="4" key="1">
    <citation type="submission" date="2022-11" db="UniProtKB">
        <authorList>
            <consortium name="WormBaseParasite"/>
        </authorList>
    </citation>
    <scope>IDENTIFICATION</scope>
</reference>
<feature type="transmembrane region" description="Helical" evidence="1">
    <location>
        <begin position="220"/>
        <end position="250"/>
    </location>
</feature>
<evidence type="ECO:0000256" key="1">
    <source>
        <dbReference type="RuleBase" id="RU362006"/>
    </source>
</evidence>
<comment type="subcellular location">
    <subcellularLocation>
        <location evidence="1">Membrane</location>
        <topology evidence="1">Multi-pass membrane protein</topology>
    </subcellularLocation>
</comment>
<dbReference type="PANTHER" id="PTHR12300">
    <property type="entry name" value="HVA22-LIKE PROTEINS"/>
    <property type="match status" value="1"/>
</dbReference>
<organism evidence="3 4">
    <name type="scientific">Globodera rostochiensis</name>
    <name type="common">Golden nematode worm</name>
    <name type="synonym">Heterodera rostochiensis</name>
    <dbReference type="NCBI Taxonomy" id="31243"/>
    <lineage>
        <taxon>Eukaryota</taxon>
        <taxon>Metazoa</taxon>
        <taxon>Ecdysozoa</taxon>
        <taxon>Nematoda</taxon>
        <taxon>Chromadorea</taxon>
        <taxon>Rhabditida</taxon>
        <taxon>Tylenchina</taxon>
        <taxon>Tylenchomorpha</taxon>
        <taxon>Tylenchoidea</taxon>
        <taxon>Heteroderidae</taxon>
        <taxon>Heteroderinae</taxon>
        <taxon>Globodera</taxon>
    </lineage>
</organism>
<dbReference type="AlphaFoldDB" id="A0A914HL87"/>
<protein>
    <recommendedName>
        <fullName evidence="1">Receptor expression-enhancing protein</fullName>
    </recommendedName>
</protein>
<dbReference type="InterPro" id="IPR004345">
    <property type="entry name" value="TB2_DP1_HVA22"/>
</dbReference>
<name>A0A914HL87_GLORO</name>
<dbReference type="Pfam" id="PF03134">
    <property type="entry name" value="TB2_DP1_HVA22"/>
    <property type="match status" value="1"/>
</dbReference>
<dbReference type="PANTHER" id="PTHR12300:SF34">
    <property type="entry name" value="RECEPTOR EXPRESSION-ENHANCING PROTEIN"/>
    <property type="match status" value="1"/>
</dbReference>
<proteinExistence type="inferred from homology"/>
<evidence type="ECO:0000313" key="3">
    <source>
        <dbReference type="Proteomes" id="UP000887572"/>
    </source>
</evidence>
<evidence type="ECO:0000313" key="4">
    <source>
        <dbReference type="WBParaSite" id="Gr19_v10_g17659.t1"/>
    </source>
</evidence>
<comment type="similarity">
    <text evidence="1">Belongs to the DP1 family.</text>
</comment>
<feature type="transmembrane region" description="Helical" evidence="1">
    <location>
        <begin position="172"/>
        <end position="200"/>
    </location>
</feature>
<accession>A0A914HL87</accession>
<evidence type="ECO:0000256" key="2">
    <source>
        <dbReference type="SAM" id="MobiDB-lite"/>
    </source>
</evidence>
<sequence>MSDEQTEPRTDEPTEQKMDQPAETKADEPTEQKTDQPAETTPDEPTAQKTEEPPAAASDEPVAVVETVAEVEPPVVVAEAVAEVEPPVVVAETVAEVEPPVVETVAEVEPPVVVAETVDELPVPGDGARLQKRPVPINSFKDVIPVVRKTLTKCKEVRRLEELTGLDREMGFYGFCSVIGFLLLFCPGNEFISNFIGVTYPMERTFNAVYKQTKTENTQWLVYWCCFALFCLLDFVIAPFASLFSLYMLLKTIILLYMMLPQTYGAHNFYVSYVDSLVTWAANRIRK</sequence>
<keyword evidence="1" id="KW-0472">Membrane</keyword>
<keyword evidence="1" id="KW-1133">Transmembrane helix</keyword>
<feature type="compositionally biased region" description="Basic and acidic residues" evidence="2">
    <location>
        <begin position="1"/>
        <end position="36"/>
    </location>
</feature>
<feature type="region of interest" description="Disordered" evidence="2">
    <location>
        <begin position="1"/>
        <end position="61"/>
    </location>
</feature>
<dbReference type="GO" id="GO:0016020">
    <property type="term" value="C:membrane"/>
    <property type="evidence" value="ECO:0007669"/>
    <property type="project" value="UniProtKB-SubCell"/>
</dbReference>
<dbReference type="Proteomes" id="UP000887572">
    <property type="component" value="Unplaced"/>
</dbReference>
<dbReference type="WBParaSite" id="Gr19_v10_g17659.t1">
    <property type="protein sequence ID" value="Gr19_v10_g17659.t1"/>
    <property type="gene ID" value="Gr19_v10_g17659"/>
</dbReference>
<keyword evidence="3" id="KW-1185">Reference proteome</keyword>
<keyword evidence="1" id="KW-0812">Transmembrane</keyword>